<accession>A0ABV9AUQ1</accession>
<dbReference type="Proteomes" id="UP001595839">
    <property type="component" value="Unassembled WGS sequence"/>
</dbReference>
<keyword evidence="2" id="KW-1185">Reference proteome</keyword>
<organism evidence="1 2">
    <name type="scientific">Streptomyces vulcanius</name>
    <dbReference type="NCBI Taxonomy" id="1441876"/>
    <lineage>
        <taxon>Bacteria</taxon>
        <taxon>Bacillati</taxon>
        <taxon>Actinomycetota</taxon>
        <taxon>Actinomycetes</taxon>
        <taxon>Kitasatosporales</taxon>
        <taxon>Streptomycetaceae</taxon>
        <taxon>Streptomyces</taxon>
    </lineage>
</organism>
<name>A0ABV9AUQ1_9ACTN</name>
<reference evidence="2" key="1">
    <citation type="journal article" date="2019" name="Int. J. Syst. Evol. Microbiol.">
        <title>The Global Catalogue of Microorganisms (GCM) 10K type strain sequencing project: providing services to taxonomists for standard genome sequencing and annotation.</title>
        <authorList>
            <consortium name="The Broad Institute Genomics Platform"/>
            <consortium name="The Broad Institute Genome Sequencing Center for Infectious Disease"/>
            <person name="Wu L."/>
            <person name="Ma J."/>
        </authorList>
    </citation>
    <scope>NUCLEOTIDE SEQUENCE [LARGE SCALE GENOMIC DNA]</scope>
    <source>
        <strain evidence="2">CGMCC 4.7177</strain>
    </source>
</reference>
<evidence type="ECO:0000313" key="1">
    <source>
        <dbReference type="EMBL" id="MFC4503602.1"/>
    </source>
</evidence>
<dbReference type="EMBL" id="JBHSFK010000021">
    <property type="protein sequence ID" value="MFC4503602.1"/>
    <property type="molecule type" value="Genomic_DNA"/>
</dbReference>
<dbReference type="RefSeq" id="WP_381178733.1">
    <property type="nucleotide sequence ID" value="NZ_JBHSFK010000021.1"/>
</dbReference>
<proteinExistence type="predicted"/>
<protein>
    <submittedName>
        <fullName evidence="1">Uncharacterized protein</fullName>
    </submittedName>
</protein>
<sequence length="69" mass="7079">MSGGDCRGPCTTANPHLFVIRNTAVDDAGPPISAGVVHKPFKGLGLSDLAATRYVLSAHPDKKNGPIAP</sequence>
<evidence type="ECO:0000313" key="2">
    <source>
        <dbReference type="Proteomes" id="UP001595839"/>
    </source>
</evidence>
<gene>
    <name evidence="1" type="ORF">ACFPIH_29490</name>
</gene>
<comment type="caution">
    <text evidence="1">The sequence shown here is derived from an EMBL/GenBank/DDBJ whole genome shotgun (WGS) entry which is preliminary data.</text>
</comment>